<gene>
    <name evidence="1" type="ORF">PORY_002346</name>
</gene>
<proteinExistence type="predicted"/>
<reference evidence="1 2" key="1">
    <citation type="journal article" date="2021" name="Commun. Biol.">
        <title>Genomic insights into the host specific adaptation of the Pneumocystis genus.</title>
        <authorList>
            <person name="Cisse O.H."/>
            <person name="Ma L."/>
            <person name="Dekker J.P."/>
            <person name="Khil P.P."/>
            <person name="Youn J.-H."/>
            <person name="Brenchley J.M."/>
            <person name="Blair R."/>
            <person name="Pahar B."/>
            <person name="Chabe M."/>
            <person name="Van Rompay K.K.A."/>
            <person name="Keesler R."/>
            <person name="Sukura A."/>
            <person name="Hirsch V."/>
            <person name="Kutty G."/>
            <person name="Liu Y."/>
            <person name="Peng L."/>
            <person name="Chen J."/>
            <person name="Song J."/>
            <person name="Weissenbacher-Lang C."/>
            <person name="Xu J."/>
            <person name="Upham N.S."/>
            <person name="Stajich J.E."/>
            <person name="Cuomo C.A."/>
            <person name="Cushion M.T."/>
            <person name="Kovacs J.A."/>
        </authorList>
    </citation>
    <scope>NUCLEOTIDE SEQUENCE [LARGE SCALE GENOMIC DNA]</scope>
    <source>
        <strain evidence="1 2">RABM</strain>
    </source>
</reference>
<sequence>MAQVVALWGCKVEPGKRVPAHDDGDEAAGAFRLTMAAIDSSDKSSKPSTIKVIRRPRIYGNDDENNDDDNPSEYDLEELEVEFVLCTLKHGDMYQQSLDLTFGEDEEVFFTTSGDCPVYLTGNHLVLSDFNDDYDISSDEDELFDKYSDGSNIAGSESDELDDDSPKIEELSSSESKASDPGKKRSLSDDGSDLDNMISDDLNKQSFKKKRQDSGDVDISKLSKRQRKKLKSNSKFSHVQEKSKPNVSTKQDNSSSSGFQNSKPSVSFAKDIDQESSKTSKSRTLEGGVVIEDKVVGKGPQVKNGSRVGVRYIGKLLNGKQFDSNTKGQPFSFVVGKGEVIEGWDIGIKGMSLGGQRRITVPSSMAYGKKNVSGIPANSDLVFDVKLVKMS</sequence>
<keyword evidence="2" id="KW-1185">Reference proteome</keyword>
<accession>A0ACB7CAV5</accession>
<organism evidence="1 2">
    <name type="scientific">Pneumocystis oryctolagi</name>
    <dbReference type="NCBI Taxonomy" id="42067"/>
    <lineage>
        <taxon>Eukaryota</taxon>
        <taxon>Fungi</taxon>
        <taxon>Dikarya</taxon>
        <taxon>Ascomycota</taxon>
        <taxon>Taphrinomycotina</taxon>
        <taxon>Pneumocystomycetes</taxon>
        <taxon>Pneumocystaceae</taxon>
        <taxon>Pneumocystis</taxon>
    </lineage>
</organism>
<comment type="caution">
    <text evidence="1">The sequence shown here is derived from an EMBL/GenBank/DDBJ whole genome shotgun (WGS) entry which is preliminary data.</text>
</comment>
<dbReference type="EMBL" id="JABTEG010000010">
    <property type="protein sequence ID" value="KAG4304165.1"/>
    <property type="molecule type" value="Genomic_DNA"/>
</dbReference>
<protein>
    <submittedName>
        <fullName evidence="1">Uncharacterized protein</fullName>
    </submittedName>
</protein>
<dbReference type="Proteomes" id="UP000768646">
    <property type="component" value="Unassembled WGS sequence"/>
</dbReference>
<name>A0ACB7CAV5_9ASCO</name>
<evidence type="ECO:0000313" key="1">
    <source>
        <dbReference type="EMBL" id="KAG4304165.1"/>
    </source>
</evidence>
<evidence type="ECO:0000313" key="2">
    <source>
        <dbReference type="Proteomes" id="UP000768646"/>
    </source>
</evidence>